<feature type="non-terminal residue" evidence="3">
    <location>
        <position position="1"/>
    </location>
</feature>
<evidence type="ECO:0000313" key="4">
    <source>
        <dbReference type="Proteomes" id="UP001497623"/>
    </source>
</evidence>
<dbReference type="AlphaFoldDB" id="A0AAV2QPK9"/>
<feature type="domain" description="Ig-like" evidence="2">
    <location>
        <begin position="103"/>
        <end position="195"/>
    </location>
</feature>
<dbReference type="InterPro" id="IPR003599">
    <property type="entry name" value="Ig_sub"/>
</dbReference>
<dbReference type="Proteomes" id="UP001497623">
    <property type="component" value="Unassembled WGS sequence"/>
</dbReference>
<dbReference type="PANTHER" id="PTHR23279:SF21">
    <property type="entry name" value="DEFECTIVE PROBOSCIS EXTENSION RESPONSE 11, ISOFORM B-RELATED"/>
    <property type="match status" value="1"/>
</dbReference>
<dbReference type="PROSITE" id="PS50835">
    <property type="entry name" value="IG_LIKE"/>
    <property type="match status" value="2"/>
</dbReference>
<feature type="domain" description="Ig-like" evidence="2">
    <location>
        <begin position="7"/>
        <end position="99"/>
    </location>
</feature>
<evidence type="ECO:0000259" key="2">
    <source>
        <dbReference type="PROSITE" id="PS50835"/>
    </source>
</evidence>
<dbReference type="InterPro" id="IPR036179">
    <property type="entry name" value="Ig-like_dom_sf"/>
</dbReference>
<proteinExistence type="predicted"/>
<dbReference type="SMART" id="SM00408">
    <property type="entry name" value="IGc2"/>
    <property type="match status" value="2"/>
</dbReference>
<keyword evidence="1" id="KW-0812">Transmembrane</keyword>
<evidence type="ECO:0000256" key="1">
    <source>
        <dbReference type="SAM" id="Phobius"/>
    </source>
</evidence>
<protein>
    <recommendedName>
        <fullName evidence="2">Ig-like domain-containing protein</fullName>
    </recommendedName>
</protein>
<dbReference type="InterPro" id="IPR007110">
    <property type="entry name" value="Ig-like_dom"/>
</dbReference>
<dbReference type="Gene3D" id="2.60.40.10">
    <property type="entry name" value="Immunoglobulins"/>
    <property type="match status" value="2"/>
</dbReference>
<keyword evidence="4" id="KW-1185">Reference proteome</keyword>
<keyword evidence="1" id="KW-1133">Transmembrane helix</keyword>
<organism evidence="3 4">
    <name type="scientific">Meganyctiphanes norvegica</name>
    <name type="common">Northern krill</name>
    <name type="synonym">Thysanopoda norvegica</name>
    <dbReference type="NCBI Taxonomy" id="48144"/>
    <lineage>
        <taxon>Eukaryota</taxon>
        <taxon>Metazoa</taxon>
        <taxon>Ecdysozoa</taxon>
        <taxon>Arthropoda</taxon>
        <taxon>Crustacea</taxon>
        <taxon>Multicrustacea</taxon>
        <taxon>Malacostraca</taxon>
        <taxon>Eumalacostraca</taxon>
        <taxon>Eucarida</taxon>
        <taxon>Euphausiacea</taxon>
        <taxon>Euphausiidae</taxon>
        <taxon>Meganyctiphanes</taxon>
    </lineage>
</organism>
<comment type="caution">
    <text evidence="3">The sequence shown here is derived from an EMBL/GenBank/DDBJ whole genome shotgun (WGS) entry which is preliminary data.</text>
</comment>
<dbReference type="InterPro" id="IPR003598">
    <property type="entry name" value="Ig_sub2"/>
</dbReference>
<dbReference type="EMBL" id="CAXKWB010008188">
    <property type="protein sequence ID" value="CAL4090022.1"/>
    <property type="molecule type" value="Genomic_DNA"/>
</dbReference>
<dbReference type="Pfam" id="PF13927">
    <property type="entry name" value="Ig_3"/>
    <property type="match status" value="1"/>
</dbReference>
<evidence type="ECO:0000313" key="3">
    <source>
        <dbReference type="EMBL" id="CAL4090022.1"/>
    </source>
</evidence>
<dbReference type="InterPro" id="IPR013783">
    <property type="entry name" value="Ig-like_fold"/>
</dbReference>
<dbReference type="InterPro" id="IPR037448">
    <property type="entry name" value="Zig-8"/>
</dbReference>
<dbReference type="InterPro" id="IPR013098">
    <property type="entry name" value="Ig_I-set"/>
</dbReference>
<sequence length="245" mass="27454">QFHPLSPTNVSSQLKANAYLPCRIKGLGNKSVSWIRNRDQHILTIDRYTFIADERFAAWHDPYTQTWTLHIKFVQDRDAGSYECQISTEPKMSHFVELSVIAPTVSISGESDIYVKSGSIVDIQCVIRDALEEPTYIFWFQGKRRVVGRDPRISLMVNRVPPDTSIGTFSISSAKLRDSGNYTCAPESLERASVMLHVLKDEEPAAMQDTASTSASPALLTTSLLYLTITCIAIYFTKRTPGDLT</sequence>
<dbReference type="SUPFAM" id="SSF48726">
    <property type="entry name" value="Immunoglobulin"/>
    <property type="match status" value="2"/>
</dbReference>
<dbReference type="GO" id="GO:0050808">
    <property type="term" value="P:synapse organization"/>
    <property type="evidence" value="ECO:0007669"/>
    <property type="project" value="TreeGrafter"/>
</dbReference>
<dbReference type="PANTHER" id="PTHR23279">
    <property type="entry name" value="DEFECTIVE PROBOSCIS EXTENSION RESPONSE DPR -RELATED"/>
    <property type="match status" value="1"/>
</dbReference>
<dbReference type="Pfam" id="PF07679">
    <property type="entry name" value="I-set"/>
    <property type="match status" value="1"/>
</dbReference>
<reference evidence="3 4" key="1">
    <citation type="submission" date="2024-05" db="EMBL/GenBank/DDBJ databases">
        <authorList>
            <person name="Wallberg A."/>
        </authorList>
    </citation>
    <scope>NUCLEOTIDE SEQUENCE [LARGE SCALE GENOMIC DNA]</scope>
</reference>
<dbReference type="SMART" id="SM00409">
    <property type="entry name" value="IG"/>
    <property type="match status" value="2"/>
</dbReference>
<gene>
    <name evidence="3" type="ORF">MNOR_LOCUS13945</name>
</gene>
<name>A0AAV2QPK9_MEGNR</name>
<dbReference type="FunFam" id="2.60.40.10:FF:000129">
    <property type="entry name" value="CLUMA_CG018772, isoform A"/>
    <property type="match status" value="1"/>
</dbReference>
<accession>A0AAV2QPK9</accession>
<feature type="transmembrane region" description="Helical" evidence="1">
    <location>
        <begin position="218"/>
        <end position="237"/>
    </location>
</feature>
<dbReference type="GO" id="GO:0032589">
    <property type="term" value="C:neuron projection membrane"/>
    <property type="evidence" value="ECO:0007669"/>
    <property type="project" value="TreeGrafter"/>
</dbReference>
<keyword evidence="1" id="KW-0472">Membrane</keyword>